<keyword evidence="5" id="KW-1185">Reference proteome</keyword>
<keyword evidence="1" id="KW-0472">Membrane</keyword>
<evidence type="ECO:0000313" key="5">
    <source>
        <dbReference type="Proteomes" id="UP000002318"/>
    </source>
</evidence>
<feature type="chain" id="PRO_5003150612" evidence="2">
    <location>
        <begin position="22"/>
        <end position="474"/>
    </location>
</feature>
<dbReference type="EMBL" id="CP002116">
    <property type="protein sequence ID" value="ADK79257.1"/>
    <property type="molecule type" value="Genomic_DNA"/>
</dbReference>
<evidence type="ECO:0000256" key="2">
    <source>
        <dbReference type="SAM" id="SignalP"/>
    </source>
</evidence>
<dbReference type="InterPro" id="IPR036465">
    <property type="entry name" value="vWFA_dom_sf"/>
</dbReference>
<evidence type="ECO:0000259" key="3">
    <source>
        <dbReference type="PROSITE" id="PS50234"/>
    </source>
</evidence>
<dbReference type="HOGENOM" id="CLU_576059_0_0_12"/>
<feature type="signal peptide" evidence="2">
    <location>
        <begin position="1"/>
        <end position="21"/>
    </location>
</feature>
<dbReference type="PROSITE" id="PS50234">
    <property type="entry name" value="VWFA"/>
    <property type="match status" value="1"/>
</dbReference>
<evidence type="ECO:0000313" key="4">
    <source>
        <dbReference type="EMBL" id="ADK79257.1"/>
    </source>
</evidence>
<dbReference type="STRING" id="573413.Spirs_0097"/>
<dbReference type="InterPro" id="IPR002035">
    <property type="entry name" value="VWF_A"/>
</dbReference>
<dbReference type="Gene3D" id="3.40.50.410">
    <property type="entry name" value="von Willebrand factor, type A domain"/>
    <property type="match status" value="1"/>
</dbReference>
<gene>
    <name evidence="4" type="ordered locus">Spirs_0097</name>
</gene>
<dbReference type="KEGG" id="ssm:Spirs_0097"/>
<dbReference type="Gene3D" id="2.60.200.20">
    <property type="match status" value="1"/>
</dbReference>
<name>E1R8B3_SEDSS</name>
<dbReference type="OrthoDB" id="366583at2"/>
<dbReference type="SMART" id="SM00327">
    <property type="entry name" value="VWA"/>
    <property type="match status" value="1"/>
</dbReference>
<keyword evidence="2" id="KW-0732">Signal</keyword>
<dbReference type="CDD" id="cd00198">
    <property type="entry name" value="vWFA"/>
    <property type="match status" value="1"/>
</dbReference>
<dbReference type="AlphaFoldDB" id="E1R8B3"/>
<reference evidence="4 5" key="1">
    <citation type="journal article" date="2010" name="Stand. Genomic Sci.">
        <title>Complete genome sequence of Spirochaeta smaragdinae type strain (SEBR 4228).</title>
        <authorList>
            <person name="Mavromatis K."/>
            <person name="Yasawong M."/>
            <person name="Chertkov O."/>
            <person name="Lapidus A."/>
            <person name="Lucas S."/>
            <person name="Nolan M."/>
            <person name="Del Rio T.G."/>
            <person name="Tice H."/>
            <person name="Cheng J.F."/>
            <person name="Pitluck S."/>
            <person name="Liolios K."/>
            <person name="Ivanova N."/>
            <person name="Tapia R."/>
            <person name="Han C."/>
            <person name="Bruce D."/>
            <person name="Goodwin L."/>
            <person name="Pati A."/>
            <person name="Chen A."/>
            <person name="Palaniappan K."/>
            <person name="Land M."/>
            <person name="Hauser L."/>
            <person name="Chang Y.J."/>
            <person name="Jeffries C.D."/>
            <person name="Detter J.C."/>
            <person name="Rohde M."/>
            <person name="Brambilla E."/>
            <person name="Spring S."/>
            <person name="Goker M."/>
            <person name="Sikorski J."/>
            <person name="Woyke T."/>
            <person name="Bristow J."/>
            <person name="Eisen J.A."/>
            <person name="Markowitz V."/>
            <person name="Hugenholtz P."/>
            <person name="Klenk H.P."/>
            <person name="Kyrpides N.C."/>
        </authorList>
    </citation>
    <scope>NUCLEOTIDE SEQUENCE [LARGE SCALE GENOMIC DNA]</scope>
    <source>
        <strain evidence="5">DSM 11293 / JCM 15392 / SEBR 4228</strain>
    </source>
</reference>
<feature type="transmembrane region" description="Helical" evidence="1">
    <location>
        <begin position="341"/>
        <end position="362"/>
    </location>
</feature>
<dbReference type="CDD" id="cd00060">
    <property type="entry name" value="FHA"/>
    <property type="match status" value="1"/>
</dbReference>
<accession>E1R8B3</accession>
<proteinExistence type="predicted"/>
<keyword evidence="1" id="KW-1133">Transmembrane helix</keyword>
<sequence>MNRFAAVVCITVFLAPAFTLSAETLQITQIDSSSLLLSQSVDLYVSLTDDTGTPLKGISGDSFQLFESDDPDTFSEPMLIRSLAPNPHESQGLSILLLMDNSGSMYDTLSGDPTGDPALMRTTYARNALRTFVGSSFHAGDSVSFATFNTNVVLHADEAGDPVVMDMLLSGIRRPGTDESYTELYHALADMALPVGERSGRRAVIVLSDGEDYSYATHSGNPHPIYGNQQLSPDEVVEEYIRNGVTLYAIHFGLEKDQYLGEMALKTGGAVYDAKDQEELTGIYHDIRQKIDGEYLIRYRAGMFPADKTYVKLIHKSPEGNSEAVRYYYTSTMFGRPVVPFPWKIFLILPAVLLIWLLLLLIRNRTFHSDAALRILRAGYGTKISSATIAIQQEKTVIGGGEQADLTLSGRGVPHDRDVTIVFDKQQKNYTIVGGAGVSVNNQPLKGERRLSGGDVLNIEGTTIVFEEPDEGKN</sequence>
<dbReference type="RefSeq" id="WP_013252721.1">
    <property type="nucleotide sequence ID" value="NC_014364.1"/>
</dbReference>
<protein>
    <submittedName>
        <fullName evidence="4">von Willebrand factor type A</fullName>
    </submittedName>
</protein>
<organism evidence="4 5">
    <name type="scientific">Sediminispirochaeta smaragdinae (strain DSM 11293 / JCM 15392 / SEBR 4228)</name>
    <name type="common">Spirochaeta smaragdinae</name>
    <dbReference type="NCBI Taxonomy" id="573413"/>
    <lineage>
        <taxon>Bacteria</taxon>
        <taxon>Pseudomonadati</taxon>
        <taxon>Spirochaetota</taxon>
        <taxon>Spirochaetia</taxon>
        <taxon>Spirochaetales</taxon>
        <taxon>Spirochaetaceae</taxon>
        <taxon>Sediminispirochaeta</taxon>
    </lineage>
</organism>
<feature type="domain" description="VWFA" evidence="3">
    <location>
        <begin position="94"/>
        <end position="287"/>
    </location>
</feature>
<dbReference type="eggNOG" id="COG2304">
    <property type="taxonomic scope" value="Bacteria"/>
</dbReference>
<evidence type="ECO:0000256" key="1">
    <source>
        <dbReference type="SAM" id="Phobius"/>
    </source>
</evidence>
<keyword evidence="1" id="KW-0812">Transmembrane</keyword>
<dbReference type="Pfam" id="PF00092">
    <property type="entry name" value="VWA"/>
    <property type="match status" value="1"/>
</dbReference>
<dbReference type="SUPFAM" id="SSF53300">
    <property type="entry name" value="vWA-like"/>
    <property type="match status" value="1"/>
</dbReference>
<dbReference type="Proteomes" id="UP000002318">
    <property type="component" value="Chromosome"/>
</dbReference>